<dbReference type="OrthoDB" id="586794at2759"/>
<dbReference type="GeneID" id="6240608"/>
<protein>
    <submittedName>
        <fullName evidence="4">Uncharacterized protein</fullName>
    </submittedName>
</protein>
<feature type="region of interest" description="Disordered" evidence="1">
    <location>
        <begin position="20"/>
        <end position="54"/>
    </location>
</feature>
<dbReference type="RefSeq" id="NP_001118586.1">
    <property type="nucleotide sequence ID" value="NM_001125114.1"/>
</dbReference>
<dbReference type="Proteomes" id="UP000434276">
    <property type="component" value="Unassembled WGS sequence"/>
</dbReference>
<evidence type="ECO:0000313" key="4">
    <source>
        <dbReference type="EMBL" id="OAP03290.1"/>
    </source>
</evidence>
<dbReference type="Proteomes" id="UP000426265">
    <property type="component" value="Unassembled WGS sequence"/>
</dbReference>
<dbReference type="Proteomes" id="UP000078284">
    <property type="component" value="Chromosome 3"/>
</dbReference>
<dbReference type="Araport" id="AT3G05936"/>
<dbReference type="AlphaFoldDB" id="A0A384LGW2"/>
<dbReference type="EMBL" id="CACSHJ010000089">
    <property type="protein sequence ID" value="CAA0381489.1"/>
    <property type="molecule type" value="Genomic_DNA"/>
</dbReference>
<dbReference type="KEGG" id="ath:AT3G05936"/>
<evidence type="ECO:0000313" key="8">
    <source>
        <dbReference type="Proteomes" id="UP000434276"/>
    </source>
</evidence>
<evidence type="ECO:0000313" key="7">
    <source>
        <dbReference type="Proteomes" id="UP000426265"/>
    </source>
</evidence>
<evidence type="ECO:0000256" key="1">
    <source>
        <dbReference type="SAM" id="MobiDB-lite"/>
    </source>
</evidence>
<dbReference type="ExpressionAtlas" id="A0A384LGW2">
    <property type="expression patterns" value="baseline and differential"/>
</dbReference>
<dbReference type="PANTHER" id="PTHR35123:SF3">
    <property type="entry name" value="TRANSMEMBRANE PROTEIN"/>
    <property type="match status" value="1"/>
</dbReference>
<evidence type="ECO:0000313" key="3">
    <source>
        <dbReference type="EMBL" id="CAA0381489.1"/>
    </source>
</evidence>
<accession>A0A384LGW2</accession>
<reference evidence="4" key="2">
    <citation type="submission" date="2016-03" db="EMBL/GenBank/DDBJ databases">
        <title>Full-length assembly of Arabidopsis thaliana Ler reveals the complement of translocations and inversions.</title>
        <authorList>
            <person name="Zapata L."/>
            <person name="Schneeberger K."/>
            <person name="Ossowski S."/>
        </authorList>
    </citation>
    <scope>NUCLEOTIDE SEQUENCE [LARGE SCALE GENOMIC DNA]</scope>
    <source>
        <tissue evidence="4">Leaf</tissue>
    </source>
</reference>
<evidence type="ECO:0000313" key="6">
    <source>
        <dbReference type="Proteomes" id="UP000078284"/>
    </source>
</evidence>
<reference evidence="6" key="1">
    <citation type="journal article" date="2016" name="Proc. Natl. Acad. Sci. U.S.A.">
        <title>Chromosome-level assembly of Arabidopsis thaliana Ler reveals the extent of translocation and inversion polymorphisms.</title>
        <authorList>
            <person name="Zapata L."/>
            <person name="Ding J."/>
            <person name="Willing E.M."/>
            <person name="Hartwig B."/>
            <person name="Bezdan D."/>
            <person name="Jiao W.B."/>
            <person name="Patel V."/>
            <person name="Velikkakam James G."/>
            <person name="Koornneef M."/>
            <person name="Ossowski S."/>
            <person name="Schneeberger K."/>
        </authorList>
    </citation>
    <scope>NUCLEOTIDE SEQUENCE [LARGE SCALE GENOMIC DNA]</scope>
    <source>
        <strain evidence="6">cv. Landsberg erecta</strain>
    </source>
</reference>
<dbReference type="PANTHER" id="PTHR35123">
    <property type="entry name" value="OS07G0633900 PROTEIN-RELATED"/>
    <property type="match status" value="1"/>
</dbReference>
<organism evidence="4 6">
    <name type="scientific">Arabidopsis thaliana</name>
    <name type="common">Mouse-ear cress</name>
    <dbReference type="NCBI Taxonomy" id="3702"/>
    <lineage>
        <taxon>Eukaryota</taxon>
        <taxon>Viridiplantae</taxon>
        <taxon>Streptophyta</taxon>
        <taxon>Embryophyta</taxon>
        <taxon>Tracheophyta</taxon>
        <taxon>Spermatophyta</taxon>
        <taxon>Magnoliopsida</taxon>
        <taxon>eudicotyledons</taxon>
        <taxon>Gunneridae</taxon>
        <taxon>Pentapetalae</taxon>
        <taxon>rosids</taxon>
        <taxon>malvids</taxon>
        <taxon>Brassicales</taxon>
        <taxon>Brassicaceae</taxon>
        <taxon>Camelineae</taxon>
        <taxon>Arabidopsis</taxon>
    </lineage>
</organism>
<proteinExistence type="predicted"/>
<dbReference type="EMBL" id="CACRSJ010000106">
    <property type="protein sequence ID" value="VYS56453.1"/>
    <property type="molecule type" value="Genomic_DNA"/>
</dbReference>
<name>A0A384LGW2_ARATH</name>
<dbReference type="OMA" id="SHWGFPG"/>
<sequence length="113" mass="13393">MLQIVGKYRWRQSYRYKKLTDHGERLTTPPPERTTRSPTKRQNLGKKNETRAKGFRVNRSRKLVLKALALPRRIFNIYMRITNQMNKEGLYPNLVFSSHWGFPGLLNSRGGFR</sequence>
<gene>
    <name evidence="2" type="ordered locus">At3g05936</name>
    <name evidence="4" type="ordered locus">AXX17_At3g05600</name>
    <name evidence="5" type="ORF">AN1_LOCUS11907</name>
    <name evidence="3" type="ORF">C24_LOCUS11740</name>
</gene>
<dbReference type="EMBL" id="LUHQ01000003">
    <property type="protein sequence ID" value="OAP03290.1"/>
    <property type="molecule type" value="Genomic_DNA"/>
</dbReference>
<evidence type="ECO:0000313" key="2">
    <source>
        <dbReference type="Araport" id="AT3G05936"/>
    </source>
</evidence>
<evidence type="ECO:0000313" key="5">
    <source>
        <dbReference type="EMBL" id="VYS56453.1"/>
    </source>
</evidence>
<reference evidence="5 7" key="3">
    <citation type="submission" date="2019-11" db="EMBL/GenBank/DDBJ databases">
        <authorList>
            <person name="Jiao W.-B."/>
            <person name="Schneeberger K."/>
        </authorList>
    </citation>
    <scope>NUCLEOTIDE SEQUENCE [LARGE SCALE GENOMIC DNA]</scope>
    <source>
        <strain evidence="7">cv. An-1</strain>
        <strain evidence="8">cv. C24</strain>
    </source>
</reference>